<dbReference type="Proteomes" id="UP000255248">
    <property type="component" value="Unassembled WGS sequence"/>
</dbReference>
<organism evidence="1 2">
    <name type="scientific">Edwardsiella hoshinae</name>
    <dbReference type="NCBI Taxonomy" id="93378"/>
    <lineage>
        <taxon>Bacteria</taxon>
        <taxon>Pseudomonadati</taxon>
        <taxon>Pseudomonadota</taxon>
        <taxon>Gammaproteobacteria</taxon>
        <taxon>Enterobacterales</taxon>
        <taxon>Hafniaceae</taxon>
        <taxon>Edwardsiella</taxon>
    </lineage>
</organism>
<dbReference type="EMBL" id="UFXZ01000001">
    <property type="protein sequence ID" value="STC82788.1"/>
    <property type="molecule type" value="Genomic_DNA"/>
</dbReference>
<sequence length="67" mass="7528">MAHERTLDEVVEMARQAEVIAFMLEACTQEQFNVDVEPVAALLRRLCGNVTAWLIEESVSGKEVRHG</sequence>
<evidence type="ECO:0000313" key="1">
    <source>
        <dbReference type="EMBL" id="STC82788.1"/>
    </source>
</evidence>
<evidence type="ECO:0000313" key="2">
    <source>
        <dbReference type="Proteomes" id="UP000255248"/>
    </source>
</evidence>
<dbReference type="AlphaFoldDB" id="A0A376D6N7"/>
<accession>A0A376D6N7</accession>
<gene>
    <name evidence="1" type="ORF">NCTC12121_00125</name>
</gene>
<proteinExistence type="predicted"/>
<dbReference type="OrthoDB" id="6522383at2"/>
<reference evidence="1 2" key="1">
    <citation type="submission" date="2018-06" db="EMBL/GenBank/DDBJ databases">
        <authorList>
            <consortium name="Pathogen Informatics"/>
            <person name="Doyle S."/>
        </authorList>
    </citation>
    <scope>NUCLEOTIDE SEQUENCE [LARGE SCALE GENOMIC DNA]</scope>
    <source>
        <strain evidence="1 2">NCTC12121</strain>
    </source>
</reference>
<name>A0A376D6N7_9GAMM</name>
<dbReference type="RefSeq" id="WP_024522721.1">
    <property type="nucleotide sequence ID" value="NZ_CP065626.1"/>
</dbReference>
<protein>
    <submittedName>
        <fullName evidence="1">Uncharacterized protein</fullName>
    </submittedName>
</protein>